<evidence type="ECO:0000313" key="4">
    <source>
        <dbReference type="Proteomes" id="UP000272528"/>
    </source>
</evidence>
<dbReference type="AlphaFoldDB" id="A0A3Q8X2C5"/>
<dbReference type="EMBL" id="CP034437">
    <property type="protein sequence ID" value="AZN38580.1"/>
    <property type="molecule type" value="Genomic_DNA"/>
</dbReference>
<evidence type="ECO:0000256" key="1">
    <source>
        <dbReference type="SAM" id="MobiDB-lite"/>
    </source>
</evidence>
<accession>A0A3Q8X2C5</accession>
<feature type="domain" description="Copper amine oxidase-like N-terminal" evidence="2">
    <location>
        <begin position="26"/>
        <end position="92"/>
    </location>
</feature>
<gene>
    <name evidence="3" type="ORF">EJC50_01990</name>
</gene>
<dbReference type="InterPro" id="IPR036582">
    <property type="entry name" value="Mao_N_sf"/>
</dbReference>
<dbReference type="KEGG" id="palb:EJC50_01990"/>
<organism evidence="3 4">
    <name type="scientific">Paenibacillus albus</name>
    <dbReference type="NCBI Taxonomy" id="2495582"/>
    <lineage>
        <taxon>Bacteria</taxon>
        <taxon>Bacillati</taxon>
        <taxon>Bacillota</taxon>
        <taxon>Bacilli</taxon>
        <taxon>Bacillales</taxon>
        <taxon>Paenibacillaceae</taxon>
        <taxon>Paenibacillus</taxon>
    </lineage>
</organism>
<sequence length="334" mass="35378">MFMLKKRKLTFSFILLSAFILTIHSIVVAAPSTTLKLKTSAFNVVFDGKKLVLPDGQYVFAVNGTSYVPLRFMSYGLQKSVQWDAKTQKVTVSTPTKQEAVVLKDYLTNMVAYGNEVSAKGGVTIQIAPKAVHIVVDGNTKVLPSGQSGYIVNNTLYVPVRFMSEAVGTAIQWDAVKKQVSAESAAYRAEHGNSGTGSSTGGNGTGGSTGGSTGGTTGGSTGGAIGGGSTTKPTYESITANAEQRLNTLQSGCQSSLMSIGIKYIGTDDSTEKTKLKNQGYAQLDSCTAKFNTIISDTEKQLKANGYSTAVLQSYRDEFNRQVEAGKEIMKGMA</sequence>
<dbReference type="Proteomes" id="UP000272528">
    <property type="component" value="Chromosome"/>
</dbReference>
<keyword evidence="4" id="KW-1185">Reference proteome</keyword>
<feature type="compositionally biased region" description="Gly residues" evidence="1">
    <location>
        <begin position="194"/>
        <end position="229"/>
    </location>
</feature>
<dbReference type="RefSeq" id="WP_126011824.1">
    <property type="nucleotide sequence ID" value="NZ_CP034437.1"/>
</dbReference>
<dbReference type="OrthoDB" id="574706at2"/>
<dbReference type="Gene3D" id="3.30.457.10">
    <property type="entry name" value="Copper amine oxidase-like, N-terminal domain"/>
    <property type="match status" value="1"/>
</dbReference>
<feature type="region of interest" description="Disordered" evidence="1">
    <location>
        <begin position="187"/>
        <end position="232"/>
    </location>
</feature>
<feature type="domain" description="Copper amine oxidase-like N-terminal" evidence="2">
    <location>
        <begin position="118"/>
        <end position="181"/>
    </location>
</feature>
<evidence type="ECO:0000313" key="3">
    <source>
        <dbReference type="EMBL" id="AZN38580.1"/>
    </source>
</evidence>
<dbReference type="InterPro" id="IPR012854">
    <property type="entry name" value="Cu_amine_oxidase-like_N"/>
</dbReference>
<evidence type="ECO:0000259" key="2">
    <source>
        <dbReference type="Pfam" id="PF07833"/>
    </source>
</evidence>
<dbReference type="Pfam" id="PF07833">
    <property type="entry name" value="Cu_amine_oxidN1"/>
    <property type="match status" value="2"/>
</dbReference>
<proteinExistence type="predicted"/>
<reference evidence="4" key="1">
    <citation type="submission" date="2018-12" db="EMBL/GenBank/DDBJ databases">
        <title>Genome sequence of Peanibacillus sp.</title>
        <authorList>
            <person name="Subramani G."/>
            <person name="Srinivasan S."/>
            <person name="Kim M.K."/>
        </authorList>
    </citation>
    <scope>NUCLEOTIDE SEQUENCE [LARGE SCALE GENOMIC DNA]</scope>
    <source>
        <strain evidence="4">18JY67-1</strain>
    </source>
</reference>
<name>A0A3Q8X2C5_9BACL</name>
<protein>
    <submittedName>
        <fullName evidence="3">Copper amine oxidase N-terminal domain-containing protein</fullName>
    </submittedName>
</protein>
<dbReference type="SUPFAM" id="SSF55383">
    <property type="entry name" value="Copper amine oxidase, domain N"/>
    <property type="match status" value="2"/>
</dbReference>